<organism evidence="2 3">
    <name type="scientific">Nitrococcus mobilis Nb-231</name>
    <dbReference type="NCBI Taxonomy" id="314278"/>
    <lineage>
        <taxon>Bacteria</taxon>
        <taxon>Pseudomonadati</taxon>
        <taxon>Pseudomonadota</taxon>
        <taxon>Gammaproteobacteria</taxon>
        <taxon>Chromatiales</taxon>
        <taxon>Ectothiorhodospiraceae</taxon>
        <taxon>Nitrococcus</taxon>
    </lineage>
</organism>
<gene>
    <name evidence="2" type="ORF">NB231_00999</name>
</gene>
<dbReference type="eggNOG" id="COG1522">
    <property type="taxonomic scope" value="Bacteria"/>
</dbReference>
<reference evidence="2 3" key="1">
    <citation type="submission" date="2006-02" db="EMBL/GenBank/DDBJ databases">
        <authorList>
            <person name="Waterbury J."/>
            <person name="Ferriera S."/>
            <person name="Johnson J."/>
            <person name="Kravitz S."/>
            <person name="Halpern A."/>
            <person name="Remington K."/>
            <person name="Beeson K."/>
            <person name="Tran B."/>
            <person name="Rogers Y.-H."/>
            <person name="Friedman R."/>
            <person name="Venter J.C."/>
        </authorList>
    </citation>
    <scope>NUCLEOTIDE SEQUENCE [LARGE SCALE GENOMIC DNA]</scope>
    <source>
        <strain evidence="2 3">Nb-231</strain>
    </source>
</reference>
<protein>
    <submittedName>
        <fullName evidence="2">Transcription regulator</fullName>
    </submittedName>
</protein>
<keyword evidence="3" id="KW-1185">Reference proteome</keyword>
<dbReference type="Gene3D" id="3.30.70.920">
    <property type="match status" value="1"/>
</dbReference>
<dbReference type="AlphaFoldDB" id="A4BRW5"/>
<dbReference type="STRING" id="314278.NB231_00999"/>
<dbReference type="HOGENOM" id="CLU_170329_3_0_6"/>
<dbReference type="InterPro" id="IPR011008">
    <property type="entry name" value="Dimeric_a/b-barrel"/>
</dbReference>
<dbReference type="Proteomes" id="UP000003374">
    <property type="component" value="Unassembled WGS sequence"/>
</dbReference>
<dbReference type="Pfam" id="PF01037">
    <property type="entry name" value="AsnC_trans_reg"/>
    <property type="match status" value="1"/>
</dbReference>
<evidence type="ECO:0000313" key="2">
    <source>
        <dbReference type="EMBL" id="EAR21444.1"/>
    </source>
</evidence>
<proteinExistence type="predicted"/>
<evidence type="ECO:0000259" key="1">
    <source>
        <dbReference type="Pfam" id="PF01037"/>
    </source>
</evidence>
<sequence>MVAESDNRGGKLMVTAIVLLNAARGRVNEIASVLAEMEGVSEVYSVGGHYDLVVVIRVHANEELADLVTEHMQSLEGIEATETLIAFRAYSRHDLESMFSIGL</sequence>
<accession>A4BRW5</accession>
<dbReference type="EMBL" id="AAOF01000008">
    <property type="protein sequence ID" value="EAR21444.1"/>
    <property type="molecule type" value="Genomic_DNA"/>
</dbReference>
<feature type="domain" description="Transcription regulator AsnC/Lrp ligand binding" evidence="1">
    <location>
        <begin position="21"/>
        <end position="88"/>
    </location>
</feature>
<evidence type="ECO:0000313" key="3">
    <source>
        <dbReference type="Proteomes" id="UP000003374"/>
    </source>
</evidence>
<comment type="caution">
    <text evidence="2">The sequence shown here is derived from an EMBL/GenBank/DDBJ whole genome shotgun (WGS) entry which is preliminary data.</text>
</comment>
<name>A4BRW5_9GAMM</name>
<dbReference type="SUPFAM" id="SSF54909">
    <property type="entry name" value="Dimeric alpha+beta barrel"/>
    <property type="match status" value="1"/>
</dbReference>
<dbReference type="InterPro" id="IPR019887">
    <property type="entry name" value="Tscrpt_reg_AsnC/Lrp_C"/>
</dbReference>